<evidence type="ECO:0000256" key="3">
    <source>
        <dbReference type="ARBA" id="ARBA00022989"/>
    </source>
</evidence>
<feature type="transmembrane region" description="Helical" evidence="5">
    <location>
        <begin position="264"/>
        <end position="283"/>
    </location>
</feature>
<feature type="transmembrane region" description="Helical" evidence="5">
    <location>
        <begin position="234"/>
        <end position="252"/>
    </location>
</feature>
<dbReference type="EMBL" id="JAHLZF010000008">
    <property type="protein sequence ID" value="MBU6080726.1"/>
    <property type="molecule type" value="Genomic_DNA"/>
</dbReference>
<feature type="transmembrane region" description="Helical" evidence="5">
    <location>
        <begin position="193"/>
        <end position="214"/>
    </location>
</feature>
<keyword evidence="4 5" id="KW-0472">Membrane</keyword>
<gene>
    <name evidence="7" type="ORF">KQ486_06820</name>
</gene>
<evidence type="ECO:0000259" key="6">
    <source>
        <dbReference type="Pfam" id="PF12698"/>
    </source>
</evidence>
<comment type="caution">
    <text evidence="7">The sequence shown here is derived from an EMBL/GenBank/DDBJ whole genome shotgun (WGS) entry which is preliminary data.</text>
</comment>
<keyword evidence="8" id="KW-1185">Reference proteome</keyword>
<evidence type="ECO:0000313" key="7">
    <source>
        <dbReference type="EMBL" id="MBU6080726.1"/>
    </source>
</evidence>
<feature type="domain" description="ABC-2 type transporter transmembrane" evidence="6">
    <location>
        <begin position="12"/>
        <end position="278"/>
    </location>
</feature>
<feature type="transmembrane region" description="Helical" evidence="5">
    <location>
        <begin position="12"/>
        <end position="33"/>
    </location>
</feature>
<organism evidence="7 8">
    <name type="scientific">Allobacillus halotolerans</name>
    <dbReference type="NCBI Taxonomy" id="570278"/>
    <lineage>
        <taxon>Bacteria</taxon>
        <taxon>Bacillati</taxon>
        <taxon>Bacillota</taxon>
        <taxon>Bacilli</taxon>
        <taxon>Bacillales</taxon>
        <taxon>Bacillaceae</taxon>
        <taxon>Allobacillus</taxon>
    </lineage>
</organism>
<reference evidence="7 8" key="1">
    <citation type="journal article" date="2011" name="Int. J. Syst. Evol. Microbiol.">
        <title>Allobacillus halotolerans gen. nov., sp. nov. isolated from shrimp paste.</title>
        <authorList>
            <person name="Sheu S.Y."/>
            <person name="Arun A.B."/>
            <person name="Jiang S.R."/>
            <person name="Young C.C."/>
            <person name="Chen W.M."/>
        </authorList>
    </citation>
    <scope>NUCLEOTIDE SEQUENCE [LARGE SCALE GENOMIC DNA]</scope>
    <source>
        <strain evidence="7 8">LMG 24826</strain>
    </source>
</reference>
<dbReference type="RefSeq" id="WP_216687137.1">
    <property type="nucleotide sequence ID" value="NZ_CAUPKR010000006.1"/>
</dbReference>
<comment type="subcellular location">
    <subcellularLocation>
        <location evidence="1">Membrane</location>
        <topology evidence="1">Multi-pass membrane protein</topology>
    </subcellularLocation>
</comment>
<proteinExistence type="predicted"/>
<evidence type="ECO:0000256" key="5">
    <source>
        <dbReference type="SAM" id="Phobius"/>
    </source>
</evidence>
<accession>A0ABS6GPB8</accession>
<sequence length="327" mass="38464">MFMIWKSILKRKTTWVLVVIIPILFGLVIYPTIKDTVSQVSVPITVVDQTDQEITDELLNEIDEEPFQVSRMDTLDLRLLSTGEAEAIFVFNDNMEANILSGQTDEIITWYRTENSYVDGLFKEKLASALMSRVVRAEAASVVTQYKPEADWEEVYEYGLRYFEPRPIFEMKFEHISGVEDRSATVDESGDHLLFILLWLYISMLIGYFTQFLYEWRADGVLERLQMVQRSGRFYLTWLIGVFGITYSIFLMATQLMEIPVVKWAYLIPFGTVLIYFIFFEIVKKKWTMYAWMISYSVASFVIFLLADWKIIESDWMYLFIPTWLLV</sequence>
<evidence type="ECO:0000256" key="1">
    <source>
        <dbReference type="ARBA" id="ARBA00004141"/>
    </source>
</evidence>
<dbReference type="InterPro" id="IPR013525">
    <property type="entry name" value="ABC2_TM"/>
</dbReference>
<keyword evidence="2 5" id="KW-0812">Transmembrane</keyword>
<dbReference type="Proteomes" id="UP000812672">
    <property type="component" value="Unassembled WGS sequence"/>
</dbReference>
<feature type="transmembrane region" description="Helical" evidence="5">
    <location>
        <begin position="290"/>
        <end position="312"/>
    </location>
</feature>
<name>A0ABS6GPB8_9BACI</name>
<protein>
    <submittedName>
        <fullName evidence="7">ABC transporter permease</fullName>
    </submittedName>
</protein>
<evidence type="ECO:0000256" key="2">
    <source>
        <dbReference type="ARBA" id="ARBA00022692"/>
    </source>
</evidence>
<evidence type="ECO:0000256" key="4">
    <source>
        <dbReference type="ARBA" id="ARBA00023136"/>
    </source>
</evidence>
<evidence type="ECO:0000313" key="8">
    <source>
        <dbReference type="Proteomes" id="UP000812672"/>
    </source>
</evidence>
<keyword evidence="3 5" id="KW-1133">Transmembrane helix</keyword>
<dbReference type="Pfam" id="PF12698">
    <property type="entry name" value="ABC2_membrane_3"/>
    <property type="match status" value="1"/>
</dbReference>